<dbReference type="Gene3D" id="2.60.120.260">
    <property type="entry name" value="Galactose-binding domain-like"/>
    <property type="match status" value="1"/>
</dbReference>
<comment type="caution">
    <text evidence="1">The sequence shown here is derived from an EMBL/GenBank/DDBJ whole genome shotgun (WGS) entry which is preliminary data.</text>
</comment>
<dbReference type="AlphaFoldDB" id="A0A1V2UI38"/>
<name>A0A1V2UI38_ENTMU</name>
<proteinExistence type="predicted"/>
<dbReference type="OrthoDB" id="5674083at2"/>
<reference evidence="1 2" key="1">
    <citation type="submission" date="2016-12" db="EMBL/GenBank/DDBJ databases">
        <authorList>
            <person name="Song W.-J."/>
            <person name="Kurnit D.M."/>
        </authorList>
    </citation>
    <scope>NUCLEOTIDE SEQUENCE [LARGE SCALE GENOMIC DNA]</scope>
    <source>
        <strain evidence="1 2">CGB1038-1_S1</strain>
    </source>
</reference>
<accession>A0A1V2UI38</accession>
<dbReference type="Proteomes" id="UP000189299">
    <property type="component" value="Unassembled WGS sequence"/>
</dbReference>
<dbReference type="STRING" id="53346.A5802_000544"/>
<organism evidence="1 2">
    <name type="scientific">Enterococcus mundtii</name>
    <dbReference type="NCBI Taxonomy" id="53346"/>
    <lineage>
        <taxon>Bacteria</taxon>
        <taxon>Bacillati</taxon>
        <taxon>Bacillota</taxon>
        <taxon>Bacilli</taxon>
        <taxon>Lactobacillales</taxon>
        <taxon>Enterococcaceae</taxon>
        <taxon>Enterococcus</taxon>
    </lineage>
</organism>
<dbReference type="InterPro" id="IPR008979">
    <property type="entry name" value="Galactose-bd-like_sf"/>
</dbReference>
<evidence type="ECO:0008006" key="3">
    <source>
        <dbReference type="Google" id="ProtNLM"/>
    </source>
</evidence>
<protein>
    <recommendedName>
        <fullName evidence="3">Carbohydrate-binding protein</fullName>
    </recommendedName>
</protein>
<sequence length="282" mass="32405">MTKLTLAIYDKERVPRKSFQGEEEIKKDLVVTAENFVHLSMRKFEYQEGDQIAVEMDESGRYLWVKLDETLESSLIYLPGNKWTYEVSFHSNRIKARPETRFSGGRHYLSVRCASEEEVKMYRNLALNPHDQKEETGAYPHASANVETRNDATFFTCNAIDGVYANHSHGSYPFQSWGINQQADAALTIGFGREVQLDKVGFTWRADFPHDSYWTNVTIQFDDGTSETFATEKTAQPQYFSFSARETKTIRFCDLIQANDPSPFPALTQIELWGMNDQPMKG</sequence>
<dbReference type="EMBL" id="MSTR01000008">
    <property type="protein sequence ID" value="ONN43029.1"/>
    <property type="molecule type" value="Genomic_DNA"/>
</dbReference>
<dbReference type="SUPFAM" id="SSF49785">
    <property type="entry name" value="Galactose-binding domain-like"/>
    <property type="match status" value="1"/>
</dbReference>
<evidence type="ECO:0000313" key="2">
    <source>
        <dbReference type="Proteomes" id="UP000189299"/>
    </source>
</evidence>
<gene>
    <name evidence="1" type="ORF">BTN92_09730</name>
</gene>
<dbReference type="RefSeq" id="WP_077151668.1">
    <property type="nucleotide sequence ID" value="NZ_CABMMO010000008.1"/>
</dbReference>
<evidence type="ECO:0000313" key="1">
    <source>
        <dbReference type="EMBL" id="ONN43029.1"/>
    </source>
</evidence>